<dbReference type="OMA" id="WTAACRY"/>
<reference evidence="1 2" key="1">
    <citation type="journal article" date="2015" name="PLoS Pathog.">
        <title>Leptomonas seymouri: Adaptations to the Dixenous Life Cycle Analyzed by Genome Sequencing, Transcriptome Profiling and Co-infection with Leishmania donovani.</title>
        <authorList>
            <person name="Kraeva N."/>
            <person name="Butenko A."/>
            <person name="Hlavacova J."/>
            <person name="Kostygov A."/>
            <person name="Myskova J."/>
            <person name="Grybchuk D."/>
            <person name="Lestinova T."/>
            <person name="Votypka J."/>
            <person name="Volf P."/>
            <person name="Opperdoes F."/>
            <person name="Flegontov P."/>
            <person name="Lukes J."/>
            <person name="Yurchenko V."/>
        </authorList>
    </citation>
    <scope>NUCLEOTIDE SEQUENCE [LARGE SCALE GENOMIC DNA]</scope>
    <source>
        <strain evidence="1 2">ATCC 30220</strain>
    </source>
</reference>
<name>A0A0N1HUD3_LEPSE</name>
<dbReference type="AlphaFoldDB" id="A0A0N1HUD3"/>
<dbReference type="VEuPathDB" id="TriTrypDB:Lsey_0217_0090"/>
<dbReference type="InterPro" id="IPR023614">
    <property type="entry name" value="Porin_dom_sf"/>
</dbReference>
<dbReference type="Gene3D" id="2.40.160.10">
    <property type="entry name" value="Porin"/>
    <property type="match status" value="1"/>
</dbReference>
<evidence type="ECO:0000313" key="2">
    <source>
        <dbReference type="Proteomes" id="UP000038009"/>
    </source>
</evidence>
<dbReference type="OrthoDB" id="269709at2759"/>
<dbReference type="EMBL" id="LJSK01000217">
    <property type="protein sequence ID" value="KPI84981.1"/>
    <property type="molecule type" value="Genomic_DNA"/>
</dbReference>
<comment type="caution">
    <text evidence="1">The sequence shown here is derived from an EMBL/GenBank/DDBJ whole genome shotgun (WGS) entry which is preliminary data.</text>
</comment>
<gene>
    <name evidence="1" type="ORF">ABL78_5972</name>
</gene>
<proteinExistence type="predicted"/>
<evidence type="ECO:0000313" key="1">
    <source>
        <dbReference type="EMBL" id="KPI84981.1"/>
    </source>
</evidence>
<dbReference type="Proteomes" id="UP000038009">
    <property type="component" value="Unassembled WGS sequence"/>
</dbReference>
<sequence>MSHPAKTAPAPVKAAPVKQYTTPSLFKDYNKATKDLLTKNFPAAGQWTVEGKHKGALDSFFVNPQVSANGKVSADVEYVAACNGGVKFSITPELERDLKATAHYTVSGNKMEVAVQRKGDDFRYEISHETCVALSKLASINEKLTPEQVELGMGIDVAPNCQVGCGAVYDRKANDCNWNVGCRWAEKGWEVAIRTNRFRTYHSSASIPFHFALHGRPCTVRTAAEVECGRVRGDKGADVTFGVEATCPVLPINTIKARVNRNKDWAVAYIAKMADNWIVSVSLDKSLKPGVQLTHS</sequence>
<accession>A0A0N1HUD3</accession>
<keyword evidence="2" id="KW-1185">Reference proteome</keyword>
<protein>
    <submittedName>
        <fullName evidence="1">Putative voltage-dependent anion-selective channel</fullName>
    </submittedName>
</protein>
<organism evidence="1 2">
    <name type="scientific">Leptomonas seymouri</name>
    <dbReference type="NCBI Taxonomy" id="5684"/>
    <lineage>
        <taxon>Eukaryota</taxon>
        <taxon>Discoba</taxon>
        <taxon>Euglenozoa</taxon>
        <taxon>Kinetoplastea</taxon>
        <taxon>Metakinetoplastina</taxon>
        <taxon>Trypanosomatida</taxon>
        <taxon>Trypanosomatidae</taxon>
        <taxon>Leishmaniinae</taxon>
        <taxon>Leptomonas</taxon>
    </lineage>
</organism>